<proteinExistence type="predicted"/>
<protein>
    <submittedName>
        <fullName evidence="2">DUF2975 domain-containing protein</fullName>
    </submittedName>
</protein>
<gene>
    <name evidence="2" type="ORF">ACFS6H_04530</name>
</gene>
<evidence type="ECO:0000256" key="1">
    <source>
        <dbReference type="SAM" id="Phobius"/>
    </source>
</evidence>
<dbReference type="InterPro" id="IPR021354">
    <property type="entry name" value="DUF2975"/>
</dbReference>
<organism evidence="2 3">
    <name type="scientific">Terrimonas rubra</name>
    <dbReference type="NCBI Taxonomy" id="1035890"/>
    <lineage>
        <taxon>Bacteria</taxon>
        <taxon>Pseudomonadati</taxon>
        <taxon>Bacteroidota</taxon>
        <taxon>Chitinophagia</taxon>
        <taxon>Chitinophagales</taxon>
        <taxon>Chitinophagaceae</taxon>
        <taxon>Terrimonas</taxon>
    </lineage>
</organism>
<feature type="transmembrane region" description="Helical" evidence="1">
    <location>
        <begin position="21"/>
        <end position="43"/>
    </location>
</feature>
<feature type="transmembrane region" description="Helical" evidence="1">
    <location>
        <begin position="113"/>
        <end position="135"/>
    </location>
</feature>
<keyword evidence="1" id="KW-0812">Transmembrane</keyword>
<reference evidence="3" key="1">
    <citation type="journal article" date="2019" name="Int. J. Syst. Evol. Microbiol.">
        <title>The Global Catalogue of Microorganisms (GCM) 10K type strain sequencing project: providing services to taxonomists for standard genome sequencing and annotation.</title>
        <authorList>
            <consortium name="The Broad Institute Genomics Platform"/>
            <consortium name="The Broad Institute Genome Sequencing Center for Infectious Disease"/>
            <person name="Wu L."/>
            <person name="Ma J."/>
        </authorList>
    </citation>
    <scope>NUCLEOTIDE SEQUENCE [LARGE SCALE GENOMIC DNA]</scope>
    <source>
        <strain evidence="3">KCTC 23299</strain>
    </source>
</reference>
<feature type="transmembrane region" description="Helical" evidence="1">
    <location>
        <begin position="156"/>
        <end position="178"/>
    </location>
</feature>
<feature type="transmembrane region" description="Helical" evidence="1">
    <location>
        <begin position="198"/>
        <end position="218"/>
    </location>
</feature>
<keyword evidence="1" id="KW-1133">Transmembrane helix</keyword>
<dbReference type="RefSeq" id="WP_386095658.1">
    <property type="nucleotide sequence ID" value="NZ_JBHUOZ010000001.1"/>
</dbReference>
<evidence type="ECO:0000313" key="3">
    <source>
        <dbReference type="Proteomes" id="UP001597511"/>
    </source>
</evidence>
<dbReference type="Pfam" id="PF11188">
    <property type="entry name" value="DUF2975"/>
    <property type="match status" value="1"/>
</dbReference>
<keyword evidence="3" id="KW-1185">Reference proteome</keyword>
<accession>A0ABW6A412</accession>
<keyword evidence="1" id="KW-0472">Membrane</keyword>
<sequence>MPIFNLKIDKMMFSKSPVIKFLDRIAGAAFLLALLTLIIKIFFPGPTIAVKPFRVYGINNISISKPTPIKTNDGQDYYQKRQKEQQQEVMVKPDRTATVSLSFKKSEQLFRPAAILFQLAFYSFYILFVLATFQLKMFLGNICRDQIFSLDSVKRLFLTGLFFICIPVIEKIQGYLLIDTINTLQSNDSGYILSNDGISIFSSLTVFGIMMIIFSIIFKVGVSIKNENEDFV</sequence>
<dbReference type="EMBL" id="JBHUOZ010000001">
    <property type="protein sequence ID" value="MFD2918966.1"/>
    <property type="molecule type" value="Genomic_DNA"/>
</dbReference>
<comment type="caution">
    <text evidence="2">The sequence shown here is derived from an EMBL/GenBank/DDBJ whole genome shotgun (WGS) entry which is preliminary data.</text>
</comment>
<evidence type="ECO:0000313" key="2">
    <source>
        <dbReference type="EMBL" id="MFD2918966.1"/>
    </source>
</evidence>
<dbReference type="Proteomes" id="UP001597511">
    <property type="component" value="Unassembled WGS sequence"/>
</dbReference>
<name>A0ABW6A412_9BACT</name>